<evidence type="ECO:0000256" key="4">
    <source>
        <dbReference type="ARBA" id="ARBA00023163"/>
    </source>
</evidence>
<dbReference type="PROSITE" id="PS50977">
    <property type="entry name" value="HTH_TETR_2"/>
    <property type="match status" value="1"/>
</dbReference>
<accession>A0ABP9HRX5</accession>
<dbReference type="SUPFAM" id="SSF46689">
    <property type="entry name" value="Homeodomain-like"/>
    <property type="match status" value="1"/>
</dbReference>
<keyword evidence="2" id="KW-0805">Transcription regulation</keyword>
<feature type="domain" description="HTH tetR-type" evidence="6">
    <location>
        <begin position="9"/>
        <end position="69"/>
    </location>
</feature>
<dbReference type="Proteomes" id="UP001500466">
    <property type="component" value="Unassembled WGS sequence"/>
</dbReference>
<dbReference type="PANTHER" id="PTHR30055:SF200">
    <property type="entry name" value="HTH-TYPE TRANSCRIPTIONAL REPRESSOR BDCR"/>
    <property type="match status" value="1"/>
</dbReference>
<evidence type="ECO:0000256" key="5">
    <source>
        <dbReference type="PROSITE-ProRule" id="PRU00335"/>
    </source>
</evidence>
<keyword evidence="3 5" id="KW-0238">DNA-binding</keyword>
<keyword evidence="4" id="KW-0804">Transcription</keyword>
<evidence type="ECO:0000256" key="1">
    <source>
        <dbReference type="ARBA" id="ARBA00022491"/>
    </source>
</evidence>
<evidence type="ECO:0000259" key="6">
    <source>
        <dbReference type="PROSITE" id="PS50977"/>
    </source>
</evidence>
<reference evidence="8" key="1">
    <citation type="journal article" date="2019" name="Int. J. Syst. Evol. Microbiol.">
        <title>The Global Catalogue of Microorganisms (GCM) 10K type strain sequencing project: providing services to taxonomists for standard genome sequencing and annotation.</title>
        <authorList>
            <consortium name="The Broad Institute Genomics Platform"/>
            <consortium name="The Broad Institute Genome Sequencing Center for Infectious Disease"/>
            <person name="Wu L."/>
            <person name="Ma J."/>
        </authorList>
    </citation>
    <scope>NUCLEOTIDE SEQUENCE [LARGE SCALE GENOMIC DNA]</scope>
    <source>
        <strain evidence="8">JCM 17986</strain>
    </source>
</reference>
<dbReference type="Gene3D" id="1.10.357.10">
    <property type="entry name" value="Tetracycline Repressor, domain 2"/>
    <property type="match status" value="1"/>
</dbReference>
<dbReference type="InterPro" id="IPR001647">
    <property type="entry name" value="HTH_TetR"/>
</dbReference>
<sequence length="198" mass="21612">MAARRKDGRIAQDRMLAEAVAAIAEDGLAALTMAGLAERLGTSGGHILYYFGSKDQLLLAALRWSEERLAAERAELLARRVRAPRKLDLFFALYLPDGPRDPRWMLWLELWARTAGNDELRHAQEEIDRGWQADLETVLRSGAERGAWAAEDVATAASDLLALLEGLSTRVVLGLAGTGREEALRAARRAAGRLGAPA</sequence>
<gene>
    <name evidence="7" type="ORF">GCM10023205_50090</name>
</gene>
<dbReference type="InterPro" id="IPR036271">
    <property type="entry name" value="Tet_transcr_reg_TetR-rel_C_sf"/>
</dbReference>
<comment type="caution">
    <text evidence="7">The sequence shown here is derived from an EMBL/GenBank/DDBJ whole genome shotgun (WGS) entry which is preliminary data.</text>
</comment>
<dbReference type="InterPro" id="IPR050109">
    <property type="entry name" value="HTH-type_TetR-like_transc_reg"/>
</dbReference>
<dbReference type="PANTHER" id="PTHR30055">
    <property type="entry name" value="HTH-TYPE TRANSCRIPTIONAL REGULATOR RUTR"/>
    <property type="match status" value="1"/>
</dbReference>
<dbReference type="SUPFAM" id="SSF48498">
    <property type="entry name" value="Tetracyclin repressor-like, C-terminal domain"/>
    <property type="match status" value="1"/>
</dbReference>
<dbReference type="Pfam" id="PF13977">
    <property type="entry name" value="TetR_C_6"/>
    <property type="match status" value="1"/>
</dbReference>
<feature type="DNA-binding region" description="H-T-H motif" evidence="5">
    <location>
        <begin position="32"/>
        <end position="51"/>
    </location>
</feature>
<keyword evidence="1" id="KW-0678">Repressor</keyword>
<dbReference type="InterPro" id="IPR039538">
    <property type="entry name" value="BetI_C"/>
</dbReference>
<dbReference type="EMBL" id="BAABHS010000018">
    <property type="protein sequence ID" value="GAA4976797.1"/>
    <property type="molecule type" value="Genomic_DNA"/>
</dbReference>
<keyword evidence="8" id="KW-1185">Reference proteome</keyword>
<proteinExistence type="predicted"/>
<evidence type="ECO:0000313" key="8">
    <source>
        <dbReference type="Proteomes" id="UP001500466"/>
    </source>
</evidence>
<dbReference type="Pfam" id="PF00440">
    <property type="entry name" value="TetR_N"/>
    <property type="match status" value="1"/>
</dbReference>
<organism evidence="7 8">
    <name type="scientific">Yinghuangia aomiensis</name>
    <dbReference type="NCBI Taxonomy" id="676205"/>
    <lineage>
        <taxon>Bacteria</taxon>
        <taxon>Bacillati</taxon>
        <taxon>Actinomycetota</taxon>
        <taxon>Actinomycetes</taxon>
        <taxon>Kitasatosporales</taxon>
        <taxon>Streptomycetaceae</taxon>
        <taxon>Yinghuangia</taxon>
    </lineage>
</organism>
<name>A0ABP9HRX5_9ACTN</name>
<protein>
    <submittedName>
        <fullName evidence="7">TetR/AcrR family transcriptional regulator</fullName>
    </submittedName>
</protein>
<evidence type="ECO:0000313" key="7">
    <source>
        <dbReference type="EMBL" id="GAA4976797.1"/>
    </source>
</evidence>
<evidence type="ECO:0000256" key="2">
    <source>
        <dbReference type="ARBA" id="ARBA00023015"/>
    </source>
</evidence>
<dbReference type="InterPro" id="IPR009057">
    <property type="entry name" value="Homeodomain-like_sf"/>
</dbReference>
<evidence type="ECO:0000256" key="3">
    <source>
        <dbReference type="ARBA" id="ARBA00023125"/>
    </source>
</evidence>